<keyword evidence="1" id="KW-0732">Signal</keyword>
<evidence type="ECO:0000313" key="3">
    <source>
        <dbReference type="EMBL" id="MBB5858147.1"/>
    </source>
</evidence>
<sequence length="410" mass="42546">MILTILLLVSVSVTVANPAHAVQPFNNAGVADAGLAELGTSRPTGWNQPGECIKSVQRWVAAAGGSFGGGGVVSGYANSGAQEVSLQSAVKGDVIQYTNANGNDQDWSHAHTMVVIANHGNGRFDVVQSNSPPGTGLVTRADNAIPAPATGWVARAWRFGTLPSGSAPYPGVGTAMFKGKATLSAGEYLHPNEYIASENGQTVLIMQSDGNLVLYRGNAAALWSSGTSGHPGARAIVQTDGNIVIYSATSTALWWTGTTDVTTLVVQSDGNLVGYSAAGSAAWQAGTGGQDSLTFLGSDHLSAGQQIHPRQYIKSADNRYFLVAQNDGNIVLYGPGYHVLWTTNTGGHIGGAYLVVQNDGNVVVYSASNTPLWWTGTNSTVILWLQTDGNLVGRNSADGPTWTSGTSGRI</sequence>
<dbReference type="AlphaFoldDB" id="A0A841BFM8"/>
<dbReference type="EMBL" id="JACHMX010000001">
    <property type="protein sequence ID" value="MBB5858147.1"/>
    <property type="molecule type" value="Genomic_DNA"/>
</dbReference>
<dbReference type="InterPro" id="IPR036426">
    <property type="entry name" value="Bulb-type_lectin_dom_sf"/>
</dbReference>
<proteinExistence type="predicted"/>
<reference evidence="3 4" key="1">
    <citation type="submission" date="2020-08" db="EMBL/GenBank/DDBJ databases">
        <title>Sequencing the genomes of 1000 actinobacteria strains.</title>
        <authorList>
            <person name="Klenk H.-P."/>
        </authorList>
    </citation>
    <scope>NUCLEOTIDE SEQUENCE [LARGE SCALE GENOMIC DNA]</scope>
    <source>
        <strain evidence="3 4">DSM 45272</strain>
    </source>
</reference>
<dbReference type="RefSeq" id="WP_184904833.1">
    <property type="nucleotide sequence ID" value="NZ_JACHMX010000001.1"/>
</dbReference>
<comment type="caution">
    <text evidence="3">The sequence shown here is derived from an EMBL/GenBank/DDBJ whole genome shotgun (WGS) entry which is preliminary data.</text>
</comment>
<dbReference type="CDD" id="cd00028">
    <property type="entry name" value="B_lectin"/>
    <property type="match status" value="1"/>
</dbReference>
<feature type="signal peptide" evidence="1">
    <location>
        <begin position="1"/>
        <end position="21"/>
    </location>
</feature>
<dbReference type="Proteomes" id="UP000580861">
    <property type="component" value="Unassembled WGS sequence"/>
</dbReference>
<dbReference type="Gene3D" id="2.90.10.10">
    <property type="entry name" value="Bulb-type lectin domain"/>
    <property type="match status" value="3"/>
</dbReference>
<name>A0A841BFM8_9PSEU</name>
<dbReference type="Gene3D" id="2.90.10.30">
    <property type="match status" value="1"/>
</dbReference>
<accession>A0A841BFM8</accession>
<evidence type="ECO:0000313" key="4">
    <source>
        <dbReference type="Proteomes" id="UP000580861"/>
    </source>
</evidence>
<protein>
    <recommendedName>
        <fullName evidence="2">Bulb-type lectin domain-containing protein</fullName>
    </recommendedName>
</protein>
<dbReference type="SMART" id="SM00108">
    <property type="entry name" value="B_lectin"/>
    <property type="match status" value="2"/>
</dbReference>
<feature type="domain" description="Bulb-type lectin" evidence="2">
    <location>
        <begin position="180"/>
        <end position="287"/>
    </location>
</feature>
<feature type="chain" id="PRO_5032991589" description="Bulb-type lectin domain-containing protein" evidence="1">
    <location>
        <begin position="22"/>
        <end position="410"/>
    </location>
</feature>
<dbReference type="InterPro" id="IPR001480">
    <property type="entry name" value="Bulb-type_lectin_dom"/>
</dbReference>
<gene>
    <name evidence="3" type="ORF">HDA45_008234</name>
</gene>
<evidence type="ECO:0000259" key="2">
    <source>
        <dbReference type="PROSITE" id="PS50927"/>
    </source>
</evidence>
<keyword evidence="4" id="KW-1185">Reference proteome</keyword>
<dbReference type="SUPFAM" id="SSF51110">
    <property type="entry name" value="alpha-D-mannose-specific plant lectins"/>
    <property type="match status" value="2"/>
</dbReference>
<feature type="domain" description="Bulb-type lectin" evidence="2">
    <location>
        <begin position="298"/>
        <end position="406"/>
    </location>
</feature>
<organism evidence="3 4">
    <name type="scientific">Amycolatopsis umgeniensis</name>
    <dbReference type="NCBI Taxonomy" id="336628"/>
    <lineage>
        <taxon>Bacteria</taxon>
        <taxon>Bacillati</taxon>
        <taxon>Actinomycetota</taxon>
        <taxon>Actinomycetes</taxon>
        <taxon>Pseudonocardiales</taxon>
        <taxon>Pseudonocardiaceae</taxon>
        <taxon>Amycolatopsis</taxon>
    </lineage>
</organism>
<dbReference type="PROSITE" id="PS50927">
    <property type="entry name" value="BULB_LECTIN"/>
    <property type="match status" value="2"/>
</dbReference>
<evidence type="ECO:0000256" key="1">
    <source>
        <dbReference type="SAM" id="SignalP"/>
    </source>
</evidence>